<gene>
    <name evidence="1" type="ORF">CEY02_11145</name>
</gene>
<comment type="caution">
    <text evidence="1">The sequence shown here is derived from an EMBL/GenBank/DDBJ whole genome shotgun (WGS) entry which is preliminary data.</text>
</comment>
<evidence type="ECO:0000313" key="1">
    <source>
        <dbReference type="EMBL" id="PCK20901.1"/>
    </source>
</evidence>
<evidence type="ECO:0008006" key="3">
    <source>
        <dbReference type="Google" id="ProtNLM"/>
    </source>
</evidence>
<dbReference type="OrthoDB" id="2969153at2"/>
<evidence type="ECO:0000313" key="2">
    <source>
        <dbReference type="Proteomes" id="UP000228754"/>
    </source>
</evidence>
<accession>A0A2A5IVZ4</accession>
<dbReference type="AlphaFoldDB" id="A0A2A5IVZ4"/>
<dbReference type="EMBL" id="NKHG01000079">
    <property type="protein sequence ID" value="PCK20901.1"/>
    <property type="molecule type" value="Genomic_DNA"/>
</dbReference>
<proteinExistence type="predicted"/>
<sequence length="128" mass="14853">MKSEKGFIYPHVLAIILLFLLILGSMTIGFQKELKRTELTISFYKKQQLFRIGISEAASKLNRICDQQKDLHVDSEEGRVTLKQLGCDQKKKLVRILIKVKTKDGLADERELVMDWKTGEIIKWTFPE</sequence>
<organism evidence="1 2">
    <name type="scientific">Bacillus pumilus</name>
    <name type="common">Bacillus mesentericus</name>
    <dbReference type="NCBI Taxonomy" id="1408"/>
    <lineage>
        <taxon>Bacteria</taxon>
        <taxon>Bacillati</taxon>
        <taxon>Bacillota</taxon>
        <taxon>Bacilli</taxon>
        <taxon>Bacillales</taxon>
        <taxon>Bacillaceae</taxon>
        <taxon>Bacillus</taxon>
    </lineage>
</organism>
<protein>
    <recommendedName>
        <fullName evidence="3">Competence protein ComG</fullName>
    </recommendedName>
</protein>
<name>A0A2A5IVZ4_BACPU</name>
<dbReference type="Proteomes" id="UP000228754">
    <property type="component" value="Unassembled WGS sequence"/>
</dbReference>
<reference evidence="1 2" key="1">
    <citation type="submission" date="2017-06" db="EMBL/GenBank/DDBJ databases">
        <title>Draft Genome Sequence of Bacillus sp Strain 36R Isolated from saline sediment at Atanasia, Sonora, Mexico.</title>
        <authorList>
            <person name="Sanchez Diaz R."/>
            <person name="Quiroz Macias M.E."/>
            <person name="Ibarra Gamez J.C."/>
            <person name="Enciso Ibarra J."/>
            <person name="Gomez Gil B."/>
            <person name="Galaviz Silva L."/>
        </authorList>
    </citation>
    <scope>NUCLEOTIDE SEQUENCE [LARGE SCALE GENOMIC DNA]</scope>
    <source>
        <strain evidence="1 2">36R_ATNSAL</strain>
    </source>
</reference>